<dbReference type="RefSeq" id="XP_028462907.1">
    <property type="nucleotide sequence ID" value="XM_028613651.1"/>
</dbReference>
<protein>
    <submittedName>
        <fullName evidence="1">Uncharacterized protein</fullName>
    </submittedName>
</protein>
<evidence type="ECO:0000313" key="2">
    <source>
        <dbReference type="Proteomes" id="UP000272025"/>
    </source>
</evidence>
<dbReference type="EMBL" id="ML119062">
    <property type="protein sequence ID" value="ROT35101.1"/>
    <property type="molecule type" value="Genomic_DNA"/>
</dbReference>
<accession>A0A3N2PKP8</accession>
<proteinExistence type="predicted"/>
<sequence>MSSSGTCSCRMFSAVALDVPDLGPSCAGGFGSMATMGETDASPWARVRLRAPRPRRAAVSRASSLGVDLAGPLRAIGTCGVLSLTTPYLGCHCNMFAGKGLKVVRWKLDKYLTLRVTPRGNRSMVTAFQTLNLVVQEACGGVDPKTLWYETCY</sequence>
<dbReference type="AlphaFoldDB" id="A0A3N2PKP8"/>
<gene>
    <name evidence="1" type="ORF">SODALDRAFT_353499</name>
</gene>
<dbReference type="Proteomes" id="UP000272025">
    <property type="component" value="Unassembled WGS sequence"/>
</dbReference>
<name>A0A3N2PKP8_SODAK</name>
<reference evidence="1 2" key="1">
    <citation type="journal article" date="2018" name="Mol. Ecol.">
        <title>The obligate alkalophilic soda-lake fungus Sodiomyces alkalinus has shifted to a protein diet.</title>
        <authorList>
            <person name="Grum-Grzhimaylo A.A."/>
            <person name="Falkoski D.L."/>
            <person name="van den Heuvel J."/>
            <person name="Valero-Jimenez C.A."/>
            <person name="Min B."/>
            <person name="Choi I.G."/>
            <person name="Lipzen A."/>
            <person name="Daum C.G."/>
            <person name="Aanen D.K."/>
            <person name="Tsang A."/>
            <person name="Henrissat B."/>
            <person name="Bilanenko E.N."/>
            <person name="de Vries R.P."/>
            <person name="van Kan J.A.L."/>
            <person name="Grigoriev I.V."/>
            <person name="Debets A.J.M."/>
        </authorList>
    </citation>
    <scope>NUCLEOTIDE SEQUENCE [LARGE SCALE GENOMIC DNA]</scope>
    <source>
        <strain evidence="1 2">F11</strain>
    </source>
</reference>
<evidence type="ECO:0000313" key="1">
    <source>
        <dbReference type="EMBL" id="ROT35101.1"/>
    </source>
</evidence>
<dbReference type="GeneID" id="39582129"/>
<organism evidence="1 2">
    <name type="scientific">Sodiomyces alkalinus (strain CBS 110278 / VKM F-3762 / F11)</name>
    <name type="common">Alkaliphilic filamentous fungus</name>
    <dbReference type="NCBI Taxonomy" id="1314773"/>
    <lineage>
        <taxon>Eukaryota</taxon>
        <taxon>Fungi</taxon>
        <taxon>Dikarya</taxon>
        <taxon>Ascomycota</taxon>
        <taxon>Pezizomycotina</taxon>
        <taxon>Sordariomycetes</taxon>
        <taxon>Hypocreomycetidae</taxon>
        <taxon>Glomerellales</taxon>
        <taxon>Plectosphaerellaceae</taxon>
        <taxon>Sodiomyces</taxon>
    </lineage>
</organism>
<keyword evidence="2" id="KW-1185">Reference proteome</keyword>